<comment type="function">
    <text evidence="6">Gustatory receptor which mediates acceptance or avoidance behavior, depending on its substrates.</text>
</comment>
<feature type="transmembrane region" description="Helical" evidence="6">
    <location>
        <begin position="344"/>
        <end position="363"/>
    </location>
</feature>
<keyword evidence="3 6" id="KW-0812">Transmembrane</keyword>
<dbReference type="Pfam" id="PF08395">
    <property type="entry name" value="7tm_7"/>
    <property type="match status" value="1"/>
</dbReference>
<feature type="transmembrane region" description="Helical" evidence="6">
    <location>
        <begin position="86"/>
        <end position="104"/>
    </location>
</feature>
<accession>A0ABM4TPE3</accession>
<comment type="subcellular location">
    <subcellularLocation>
        <location evidence="1 6">Cell membrane</location>
        <topology evidence="1 6">Multi-pass membrane protein</topology>
    </subcellularLocation>
</comment>
<evidence type="ECO:0000256" key="2">
    <source>
        <dbReference type="ARBA" id="ARBA00022475"/>
    </source>
</evidence>
<dbReference type="RefSeq" id="XP_070851835.1">
    <property type="nucleotide sequence ID" value="XM_070995734.1"/>
</dbReference>
<keyword evidence="6 8" id="KW-0675">Receptor</keyword>
<evidence type="ECO:0000256" key="6">
    <source>
        <dbReference type="RuleBase" id="RU363108"/>
    </source>
</evidence>
<evidence type="ECO:0000313" key="8">
    <source>
        <dbReference type="RefSeq" id="XP_070851835.1"/>
    </source>
</evidence>
<dbReference type="GeneID" id="108013997"/>
<keyword evidence="5 6" id="KW-0472">Membrane</keyword>
<organism evidence="7 8">
    <name type="scientific">Drosophila suzukii</name>
    <name type="common">Spotted-wing drosophila fruit fly</name>
    <dbReference type="NCBI Taxonomy" id="28584"/>
    <lineage>
        <taxon>Eukaryota</taxon>
        <taxon>Metazoa</taxon>
        <taxon>Ecdysozoa</taxon>
        <taxon>Arthropoda</taxon>
        <taxon>Hexapoda</taxon>
        <taxon>Insecta</taxon>
        <taxon>Pterygota</taxon>
        <taxon>Neoptera</taxon>
        <taxon>Endopterygota</taxon>
        <taxon>Diptera</taxon>
        <taxon>Brachycera</taxon>
        <taxon>Muscomorpha</taxon>
        <taxon>Ephydroidea</taxon>
        <taxon>Drosophilidae</taxon>
        <taxon>Drosophila</taxon>
        <taxon>Sophophora</taxon>
    </lineage>
</organism>
<proteinExistence type="inferred from homology"/>
<evidence type="ECO:0000256" key="3">
    <source>
        <dbReference type="ARBA" id="ARBA00022692"/>
    </source>
</evidence>
<evidence type="ECO:0000256" key="5">
    <source>
        <dbReference type="ARBA" id="ARBA00023136"/>
    </source>
</evidence>
<protein>
    <recommendedName>
        <fullName evidence="6">Gustatory receptor</fullName>
    </recommendedName>
</protein>
<feature type="transmembrane region" description="Helical" evidence="6">
    <location>
        <begin position="55"/>
        <end position="74"/>
    </location>
</feature>
<keyword evidence="2 6" id="KW-1003">Cell membrane</keyword>
<dbReference type="InterPro" id="IPR013604">
    <property type="entry name" value="7TM_chemorcpt"/>
</dbReference>
<name>A0ABM4TPE3_DROSZ</name>
<feature type="transmembrane region" description="Helical" evidence="6">
    <location>
        <begin position="383"/>
        <end position="401"/>
    </location>
</feature>
<comment type="similarity">
    <text evidence="6">Belongs to the insect chemoreceptor superfamily. Gustatory receptor (GR) family.</text>
</comment>
<sequence>MYGIFHLTSVPKLNALILRYIFRYAQLIGVIFFCLRKSKDGERVSNCKWIKWIGITHRIVTFCIFIYSYFLAIILTSQPAAKVLHVFRLLLSIPIVALILGYTLRGPEIIELFNQFLQLFRQVRNLFKPKPNGFGGGRELILIMLNLICLFHELTYIWVAEKHFSWYFWIFWWCDVSVVTGTNMFIHLNCMAYLSIGVLYSEVNKYVRTHLGTQLQKMNTATDEKEIRRAHNRLEKCIHLYKEIYNISTTFQRIFVLPLFLAMINKVLLITSLGLRMILDLEYSSLIFLLLMVKHILDLFLLTISVQGALNQFWIIRRSNLEIGEAGKLRNFQRTVSQLLCSKLFEYFLVVFLSLQLEIFFTHLNIYQFRVSILGLCEISNQLFLKFLSALTCWLAFIAQYRMQIRNVYQNT</sequence>
<evidence type="ECO:0000313" key="7">
    <source>
        <dbReference type="Proteomes" id="UP001652628"/>
    </source>
</evidence>
<feature type="transmembrane region" description="Helical" evidence="6">
    <location>
        <begin position="285"/>
        <end position="310"/>
    </location>
</feature>
<keyword evidence="6" id="KW-0807">Transducer</keyword>
<dbReference type="Proteomes" id="UP001652628">
    <property type="component" value="Chromosome 3"/>
</dbReference>
<evidence type="ECO:0000256" key="4">
    <source>
        <dbReference type="ARBA" id="ARBA00022989"/>
    </source>
</evidence>
<keyword evidence="4 6" id="KW-1133">Transmembrane helix</keyword>
<feature type="transmembrane region" description="Helical" evidence="6">
    <location>
        <begin position="17"/>
        <end position="35"/>
    </location>
</feature>
<feature type="transmembrane region" description="Helical" evidence="6">
    <location>
        <begin position="140"/>
        <end position="160"/>
    </location>
</feature>
<evidence type="ECO:0000256" key="1">
    <source>
        <dbReference type="ARBA" id="ARBA00004651"/>
    </source>
</evidence>
<comment type="caution">
    <text evidence="6">Lacks conserved residue(s) required for the propagation of feature annotation.</text>
</comment>
<gene>
    <name evidence="8" type="primary">LOC108013997</name>
</gene>
<reference evidence="8" key="1">
    <citation type="submission" date="2025-08" db="UniProtKB">
        <authorList>
            <consortium name="RefSeq"/>
        </authorList>
    </citation>
    <scope>IDENTIFICATION</scope>
</reference>
<keyword evidence="7" id="KW-1185">Reference proteome</keyword>
<feature type="transmembrane region" description="Helical" evidence="6">
    <location>
        <begin position="254"/>
        <end position="279"/>
    </location>
</feature>